<feature type="non-terminal residue" evidence="2">
    <location>
        <position position="1"/>
    </location>
</feature>
<reference evidence="3" key="1">
    <citation type="submission" date="2012-08" db="EMBL/GenBank/DDBJ databases">
        <title>The Genome Sequence of Wuchereria bancrofti.</title>
        <authorList>
            <person name="Nutman T.B."/>
            <person name="Fink D.L."/>
            <person name="Russ C."/>
            <person name="Young S."/>
            <person name="Zeng Q."/>
            <person name="Koehrsen M."/>
            <person name="Alvarado L."/>
            <person name="Berlin A."/>
            <person name="Chapman S.B."/>
            <person name="Chen Z."/>
            <person name="Freedman E."/>
            <person name="Gellesch M."/>
            <person name="Goldberg J."/>
            <person name="Griggs A."/>
            <person name="Gujja S."/>
            <person name="Heilman E.R."/>
            <person name="Heiman D."/>
            <person name="Hepburn T."/>
            <person name="Howarth C."/>
            <person name="Jen D."/>
            <person name="Larson L."/>
            <person name="Lewis B."/>
            <person name="Mehta T."/>
            <person name="Park D."/>
            <person name="Pearson M."/>
            <person name="Roberts A."/>
            <person name="Saif S."/>
            <person name="Shea T."/>
            <person name="Shenoy N."/>
            <person name="Sisk P."/>
            <person name="Stolte C."/>
            <person name="Sykes S."/>
            <person name="Walk T."/>
            <person name="White J."/>
            <person name="Yandava C."/>
            <person name="Haas B."/>
            <person name="Henn M.R."/>
            <person name="Nusbaum C."/>
            <person name="Birren B."/>
        </authorList>
    </citation>
    <scope>NUCLEOTIDE SEQUENCE [LARGE SCALE GENOMIC DNA]</scope>
    <source>
        <strain evidence="3">NA</strain>
    </source>
</reference>
<dbReference type="PROSITE" id="PS51757">
    <property type="entry name" value="TH1"/>
    <property type="match status" value="1"/>
</dbReference>
<name>J9EB55_WUCBA</name>
<dbReference type="EMBL" id="ADBV01015790">
    <property type="protein sequence ID" value="EJW72614.1"/>
    <property type="molecule type" value="Genomic_DNA"/>
</dbReference>
<organism evidence="2 3">
    <name type="scientific">Wuchereria bancrofti</name>
    <dbReference type="NCBI Taxonomy" id="6293"/>
    <lineage>
        <taxon>Eukaryota</taxon>
        <taxon>Metazoa</taxon>
        <taxon>Ecdysozoa</taxon>
        <taxon>Nematoda</taxon>
        <taxon>Chromadorea</taxon>
        <taxon>Rhabditida</taxon>
        <taxon>Spirurina</taxon>
        <taxon>Spiruromorpha</taxon>
        <taxon>Filarioidea</taxon>
        <taxon>Onchocercidae</taxon>
        <taxon>Wuchereria</taxon>
    </lineage>
</organism>
<gene>
    <name evidence="2" type="ORF">WUBG_16479</name>
</gene>
<dbReference type="AlphaFoldDB" id="J9EB55"/>
<sequence>VLKRQINFNDIDSIGLSPYQDNFIILNIHNSYTSLLETPLKTELINAINKRYYDKTDGRILPLNFNTSHQIILKKTRFGGGSRIVKFSKNDNGSSTQLFPKGKILFVYIGPGLSGNASMLVIII</sequence>
<dbReference type="Proteomes" id="UP000004810">
    <property type="component" value="Unassembled WGS sequence"/>
</dbReference>
<comment type="caution">
    <text evidence="2">The sequence shown here is derived from an EMBL/GenBank/DDBJ whole genome shotgun (WGS) entry which is preliminary data.</text>
</comment>
<dbReference type="GO" id="GO:0016459">
    <property type="term" value="C:myosin complex"/>
    <property type="evidence" value="ECO:0007669"/>
    <property type="project" value="InterPro"/>
</dbReference>
<proteinExistence type="predicted"/>
<evidence type="ECO:0000313" key="3">
    <source>
        <dbReference type="Proteomes" id="UP000004810"/>
    </source>
</evidence>
<feature type="domain" description="TH1" evidence="1">
    <location>
        <begin position="1"/>
        <end position="112"/>
    </location>
</feature>
<accession>J9EB55</accession>
<evidence type="ECO:0000313" key="2">
    <source>
        <dbReference type="EMBL" id="EJW72614.1"/>
    </source>
</evidence>
<dbReference type="GO" id="GO:0003774">
    <property type="term" value="F:cytoskeletal motor activity"/>
    <property type="evidence" value="ECO:0007669"/>
    <property type="project" value="InterPro"/>
</dbReference>
<protein>
    <recommendedName>
        <fullName evidence="1">TH1 domain-containing protein</fullName>
    </recommendedName>
</protein>
<dbReference type="InterPro" id="IPR010926">
    <property type="entry name" value="Myosin_TH1"/>
</dbReference>
<dbReference type="Pfam" id="PF06017">
    <property type="entry name" value="Myosin_TH1"/>
    <property type="match status" value="1"/>
</dbReference>
<evidence type="ECO:0000259" key="1">
    <source>
        <dbReference type="PROSITE" id="PS51757"/>
    </source>
</evidence>